<keyword evidence="1" id="KW-0732">Signal</keyword>
<feature type="chain" id="PRO_5040911832" evidence="1">
    <location>
        <begin position="21"/>
        <end position="74"/>
    </location>
</feature>
<gene>
    <name evidence="2" type="ORF">MW871_10000</name>
</gene>
<evidence type="ECO:0000256" key="1">
    <source>
        <dbReference type="SAM" id="SignalP"/>
    </source>
</evidence>
<sequence>MKKLLFTALAVVAFSGVAMAETSVQKQVFKNSCGDVAANTVNVAEEEYHNETGQCFDSWVYNYIYNNALENCLN</sequence>
<dbReference type="Proteomes" id="UP001139260">
    <property type="component" value="Unassembled WGS sequence"/>
</dbReference>
<dbReference type="RefSeq" id="WP_248428410.1">
    <property type="nucleotide sequence ID" value="NZ_JALNUB010000005.1"/>
</dbReference>
<evidence type="ECO:0000313" key="3">
    <source>
        <dbReference type="Proteomes" id="UP001139260"/>
    </source>
</evidence>
<evidence type="ECO:0000313" key="2">
    <source>
        <dbReference type="EMBL" id="MCK8142221.1"/>
    </source>
</evidence>
<comment type="caution">
    <text evidence="2">The sequence shown here is derived from an EMBL/GenBank/DDBJ whole genome shotgun (WGS) entry which is preliminary data.</text>
</comment>
<reference evidence="2" key="1">
    <citation type="submission" date="2022-04" db="EMBL/GenBank/DDBJ databases">
        <title>Flavobacterium pygoscelis sp. nov. isolated from Chinstrap chick (Pygoscelis antarcticus).</title>
        <authorList>
            <person name="Irgang R."/>
            <person name="Poblete-Morales M."/>
            <person name="Avendano-Herrera R."/>
        </authorList>
    </citation>
    <scope>NUCLEOTIDE SEQUENCE</scope>
    <source>
        <strain evidence="2">I-SCBP12n</strain>
    </source>
</reference>
<proteinExistence type="predicted"/>
<accession>A0A9X1XT97</accession>
<dbReference type="AlphaFoldDB" id="A0A9X1XT97"/>
<feature type="signal peptide" evidence="1">
    <location>
        <begin position="1"/>
        <end position="20"/>
    </location>
</feature>
<keyword evidence="3" id="KW-1185">Reference proteome</keyword>
<name>A0A9X1XT97_9FLAO</name>
<protein>
    <submittedName>
        <fullName evidence="2">Uncharacterized protein</fullName>
    </submittedName>
</protein>
<organism evidence="2 3">
    <name type="scientific">Flavobacterium pygoscelis</name>
    <dbReference type="NCBI Taxonomy" id="2893176"/>
    <lineage>
        <taxon>Bacteria</taxon>
        <taxon>Pseudomonadati</taxon>
        <taxon>Bacteroidota</taxon>
        <taxon>Flavobacteriia</taxon>
        <taxon>Flavobacteriales</taxon>
        <taxon>Flavobacteriaceae</taxon>
        <taxon>Flavobacterium</taxon>
    </lineage>
</organism>
<dbReference type="EMBL" id="JALNUB010000005">
    <property type="protein sequence ID" value="MCK8142221.1"/>
    <property type="molecule type" value="Genomic_DNA"/>
</dbReference>